<comment type="subcellular location">
    <subcellularLocation>
        <location evidence="1 8">Nucleus</location>
    </subcellularLocation>
</comment>
<comment type="caution">
    <text evidence="9">The sequence shown here is derived from an EMBL/GenBank/DDBJ whole genome shotgun (WGS) entry which is preliminary data.</text>
</comment>
<dbReference type="Pfam" id="PF10156">
    <property type="entry name" value="Med17"/>
    <property type="match status" value="1"/>
</dbReference>
<dbReference type="GO" id="GO:0070847">
    <property type="term" value="C:core mediator complex"/>
    <property type="evidence" value="ECO:0007669"/>
    <property type="project" value="TreeGrafter"/>
</dbReference>
<keyword evidence="10" id="KW-1185">Reference proteome</keyword>
<dbReference type="PANTHER" id="PTHR13114:SF7">
    <property type="entry name" value="MEDIATOR OF RNA POLYMERASE II TRANSCRIPTION SUBUNIT 17"/>
    <property type="match status" value="1"/>
</dbReference>
<evidence type="ECO:0000256" key="6">
    <source>
        <dbReference type="ARBA" id="ARBA00023242"/>
    </source>
</evidence>
<dbReference type="GO" id="GO:0016592">
    <property type="term" value="C:mediator complex"/>
    <property type="evidence" value="ECO:0007669"/>
    <property type="project" value="InterPro"/>
</dbReference>
<comment type="function">
    <text evidence="8">Component of the Mediator complex, a coactivator involved in the regulated transcription of nearly all RNA polymerase II-dependent genes. Mediator functions as a bridge to convey information from gene-specific regulatory proteins to the basal RNA polymerase II transcription machinery. Mediator is recruited to promoters by direct interactions with regulatory proteins and serves as a scaffold for the assembly of a functional preinitiation complex with RNA polymerase II and the general transcription factors.</text>
</comment>
<organism evidence="9 10">
    <name type="scientific">Aspergillus sclerotialis</name>
    <dbReference type="NCBI Taxonomy" id="2070753"/>
    <lineage>
        <taxon>Eukaryota</taxon>
        <taxon>Fungi</taxon>
        <taxon>Dikarya</taxon>
        <taxon>Ascomycota</taxon>
        <taxon>Pezizomycotina</taxon>
        <taxon>Eurotiomycetes</taxon>
        <taxon>Eurotiomycetidae</taxon>
        <taxon>Eurotiales</taxon>
        <taxon>Aspergillaceae</taxon>
        <taxon>Aspergillus</taxon>
        <taxon>Aspergillus subgen. Polypaecilum</taxon>
    </lineage>
</organism>
<evidence type="ECO:0000256" key="8">
    <source>
        <dbReference type="RuleBase" id="RU364140"/>
    </source>
</evidence>
<evidence type="ECO:0000256" key="1">
    <source>
        <dbReference type="ARBA" id="ARBA00004123"/>
    </source>
</evidence>
<dbReference type="EMBL" id="MVGC01000067">
    <property type="protein sequence ID" value="RJE24830.1"/>
    <property type="molecule type" value="Genomic_DNA"/>
</dbReference>
<dbReference type="GO" id="GO:0003712">
    <property type="term" value="F:transcription coregulator activity"/>
    <property type="evidence" value="ECO:0007669"/>
    <property type="project" value="InterPro"/>
</dbReference>
<accession>A0A3A2ZQ44</accession>
<evidence type="ECO:0000256" key="5">
    <source>
        <dbReference type="ARBA" id="ARBA00023163"/>
    </source>
</evidence>
<proteinExistence type="inferred from homology"/>
<dbReference type="GO" id="GO:0006357">
    <property type="term" value="P:regulation of transcription by RNA polymerase II"/>
    <property type="evidence" value="ECO:0007669"/>
    <property type="project" value="InterPro"/>
</dbReference>
<evidence type="ECO:0000313" key="9">
    <source>
        <dbReference type="EMBL" id="RJE24830.1"/>
    </source>
</evidence>
<evidence type="ECO:0000256" key="3">
    <source>
        <dbReference type="ARBA" id="ARBA00019610"/>
    </source>
</evidence>
<keyword evidence="8" id="KW-0010">Activator</keyword>
<gene>
    <name evidence="8" type="primary">MED17</name>
    <name evidence="9" type="ORF">PHISCL_02850</name>
</gene>
<evidence type="ECO:0000256" key="2">
    <source>
        <dbReference type="ARBA" id="ARBA00005635"/>
    </source>
</evidence>
<dbReference type="Gene3D" id="6.10.250.2620">
    <property type="match status" value="1"/>
</dbReference>
<evidence type="ECO:0000256" key="7">
    <source>
        <dbReference type="ARBA" id="ARBA00032014"/>
    </source>
</evidence>
<protein>
    <recommendedName>
        <fullName evidence="3 8">Mediator of RNA polymerase II transcription subunit 17</fullName>
    </recommendedName>
    <alternativeName>
        <fullName evidence="7 8">Mediator complex subunit 17</fullName>
    </alternativeName>
</protein>
<sequence>MFALDFVSLLLSKHSPRQTETSMSAYLKQVAPVGSLNAEIINPPPKPEGAVDDTKAVSRGWRLQSFDAAANKLLRAATRLEDEVATETRYWGEVLAVKDKGWKVCRMPRERQTLGVQYGFLEATPIFRDRGLASLRRGEDGSLVLDKGLVPQRPRAIRVRVKDHGRFTGSSTLHKPTSSAEAPIEGRILQARDTLFEEELFHELIREARTMAGNGVTMRRDSIQVSGADEQEILVDLVDADQDLLPDEAEVTHEDDCLANAISHAIHILLSFSHRQNLHRRMQIPPPLTTKRRHTPEYQLLRPIVAYLQHTSHVRWLESFLQDIYAILKSAGLNCEYKSAHFSSVNLARKDRPMPKLETLVEEFLRPLESTFSGTLTTSRNSFKVNVRTNLSPSFLGTHYDIEINLPEYPQVQPPSRIGLRDEAAAVITQVVMLDLVTAVSLHRPHLANVAVQDETTPEMRKFLTWQPVYPHHGELLASSPTLKHNKKLKVSLSRTELTLRSYYIRGSERYSRSTADTGPQIHSRTWKRDLSGVEQSTMMEFVTEVSKE</sequence>
<evidence type="ECO:0000313" key="10">
    <source>
        <dbReference type="Proteomes" id="UP000266188"/>
    </source>
</evidence>
<dbReference type="InterPro" id="IPR019313">
    <property type="entry name" value="Mediator_Med17"/>
</dbReference>
<keyword evidence="4 8" id="KW-0805">Transcription regulation</keyword>
<keyword evidence="5 8" id="KW-0804">Transcription</keyword>
<dbReference type="Proteomes" id="UP000266188">
    <property type="component" value="Unassembled WGS sequence"/>
</dbReference>
<dbReference type="OrthoDB" id="5319830at2759"/>
<name>A0A3A2ZQ44_9EURO</name>
<evidence type="ECO:0000256" key="4">
    <source>
        <dbReference type="ARBA" id="ARBA00023015"/>
    </source>
</evidence>
<keyword evidence="6 8" id="KW-0539">Nucleus</keyword>
<dbReference type="AlphaFoldDB" id="A0A3A2ZQ44"/>
<dbReference type="STRING" id="2070753.A0A3A2ZQ44"/>
<reference evidence="10" key="1">
    <citation type="submission" date="2017-02" db="EMBL/GenBank/DDBJ databases">
        <authorList>
            <person name="Tafer H."/>
            <person name="Lopandic K."/>
        </authorList>
    </citation>
    <scope>NUCLEOTIDE SEQUENCE [LARGE SCALE GENOMIC DNA]</scope>
    <source>
        <strain evidence="10">CBS 366.77</strain>
    </source>
</reference>
<comment type="subunit">
    <text evidence="8">Component of the Mediator complex.</text>
</comment>
<comment type="similarity">
    <text evidence="2 8">Belongs to the Mediator complex subunit 17 family.</text>
</comment>
<dbReference type="PANTHER" id="PTHR13114">
    <property type="entry name" value="MEDIATOR OF RNA POLYMERASE II TRANSCRIPTION SUBUNIT 17"/>
    <property type="match status" value="1"/>
</dbReference>